<proteinExistence type="predicted"/>
<keyword evidence="1" id="KW-1133">Transmembrane helix</keyword>
<evidence type="ECO:0000313" key="3">
    <source>
        <dbReference type="Proteomes" id="UP001241988"/>
    </source>
</evidence>
<sequence length="105" mass="11307">METAIEILLIVLPIAIVGGIALFVIKRLKNKQERGTLGKKKSKDAQSLLDSLIPLGMLFGSAIGLVFSNLFQITVGTAISLGAGIGLLLGYIAYEIYSRQEEKDK</sequence>
<dbReference type="Proteomes" id="UP001241988">
    <property type="component" value="Unassembled WGS sequence"/>
</dbReference>
<keyword evidence="3" id="KW-1185">Reference proteome</keyword>
<evidence type="ECO:0008006" key="4">
    <source>
        <dbReference type="Google" id="ProtNLM"/>
    </source>
</evidence>
<reference evidence="2 3" key="1">
    <citation type="submission" date="2023-07" db="EMBL/GenBank/DDBJ databases">
        <title>Genomic Encyclopedia of Type Strains, Phase IV (KMG-IV): sequencing the most valuable type-strain genomes for metagenomic binning, comparative biology and taxonomic classification.</title>
        <authorList>
            <person name="Goeker M."/>
        </authorList>
    </citation>
    <scope>NUCLEOTIDE SEQUENCE [LARGE SCALE GENOMIC DNA]</scope>
    <source>
        <strain evidence="2 3">DSM 16419</strain>
    </source>
</reference>
<dbReference type="EMBL" id="JAUSWB010000001">
    <property type="protein sequence ID" value="MDQ0427239.1"/>
    <property type="molecule type" value="Genomic_DNA"/>
</dbReference>
<comment type="caution">
    <text evidence="2">The sequence shown here is derived from an EMBL/GenBank/DDBJ whole genome shotgun (WGS) entry which is preliminary data.</text>
</comment>
<keyword evidence="1" id="KW-0472">Membrane</keyword>
<feature type="transmembrane region" description="Helical" evidence="1">
    <location>
        <begin position="73"/>
        <end position="94"/>
    </location>
</feature>
<organism evidence="2 3">
    <name type="scientific">Planomicrobium stackebrandtii</name>
    <dbReference type="NCBI Taxonomy" id="253160"/>
    <lineage>
        <taxon>Bacteria</taxon>
        <taxon>Bacillati</taxon>
        <taxon>Bacillota</taxon>
        <taxon>Bacilli</taxon>
        <taxon>Bacillales</taxon>
        <taxon>Caryophanaceae</taxon>
        <taxon>Planomicrobium</taxon>
    </lineage>
</organism>
<keyword evidence="1" id="KW-0812">Transmembrane</keyword>
<name>A0ABU0GQI5_9BACL</name>
<gene>
    <name evidence="2" type="ORF">QOZ98_000064</name>
</gene>
<dbReference type="RefSeq" id="WP_308785566.1">
    <property type="nucleotide sequence ID" value="NZ_JAUSWB010000001.1"/>
</dbReference>
<protein>
    <recommendedName>
        <fullName evidence="4">Preprotein translocase subunit YajC</fullName>
    </recommendedName>
</protein>
<evidence type="ECO:0000256" key="1">
    <source>
        <dbReference type="SAM" id="Phobius"/>
    </source>
</evidence>
<feature type="transmembrane region" description="Helical" evidence="1">
    <location>
        <begin position="47"/>
        <end position="67"/>
    </location>
</feature>
<evidence type="ECO:0000313" key="2">
    <source>
        <dbReference type="EMBL" id="MDQ0427239.1"/>
    </source>
</evidence>
<accession>A0ABU0GQI5</accession>
<feature type="transmembrane region" description="Helical" evidence="1">
    <location>
        <begin position="6"/>
        <end position="26"/>
    </location>
</feature>